<proteinExistence type="predicted"/>
<evidence type="ECO:0000313" key="2">
    <source>
        <dbReference type="Proteomes" id="UP001476798"/>
    </source>
</evidence>
<keyword evidence="2" id="KW-1185">Reference proteome</keyword>
<accession>A0ABV0PYS6</accession>
<dbReference type="Proteomes" id="UP001476798">
    <property type="component" value="Unassembled WGS sequence"/>
</dbReference>
<gene>
    <name evidence="1" type="ORF">GOODEAATRI_015457</name>
</gene>
<dbReference type="EMBL" id="JAHRIO010091105">
    <property type="protein sequence ID" value="MEQ2188473.1"/>
    <property type="molecule type" value="Genomic_DNA"/>
</dbReference>
<feature type="non-terminal residue" evidence="1">
    <location>
        <position position="1"/>
    </location>
</feature>
<reference evidence="1 2" key="1">
    <citation type="submission" date="2021-06" db="EMBL/GenBank/DDBJ databases">
        <authorList>
            <person name="Palmer J.M."/>
        </authorList>
    </citation>
    <scope>NUCLEOTIDE SEQUENCE [LARGE SCALE GENOMIC DNA]</scope>
    <source>
        <strain evidence="1 2">GA_2019</strain>
        <tissue evidence="1">Muscle</tissue>
    </source>
</reference>
<comment type="caution">
    <text evidence="1">The sequence shown here is derived from an EMBL/GenBank/DDBJ whole genome shotgun (WGS) entry which is preliminary data.</text>
</comment>
<name>A0ABV0PYS6_9TELE</name>
<protein>
    <submittedName>
        <fullName evidence="1">Uncharacterized protein</fullName>
    </submittedName>
</protein>
<sequence length="72" mass="8054">RSPPSNTIARLLRRTKRGSHMELLQSCGAQLLKGQKPHIASRFCGRAQMGSNDIRQSGNIHQRSLHVAFSFL</sequence>
<evidence type="ECO:0000313" key="1">
    <source>
        <dbReference type="EMBL" id="MEQ2188473.1"/>
    </source>
</evidence>
<organism evidence="1 2">
    <name type="scientific">Goodea atripinnis</name>
    <dbReference type="NCBI Taxonomy" id="208336"/>
    <lineage>
        <taxon>Eukaryota</taxon>
        <taxon>Metazoa</taxon>
        <taxon>Chordata</taxon>
        <taxon>Craniata</taxon>
        <taxon>Vertebrata</taxon>
        <taxon>Euteleostomi</taxon>
        <taxon>Actinopterygii</taxon>
        <taxon>Neopterygii</taxon>
        <taxon>Teleostei</taxon>
        <taxon>Neoteleostei</taxon>
        <taxon>Acanthomorphata</taxon>
        <taxon>Ovalentaria</taxon>
        <taxon>Atherinomorphae</taxon>
        <taxon>Cyprinodontiformes</taxon>
        <taxon>Goodeidae</taxon>
        <taxon>Goodea</taxon>
    </lineage>
</organism>